<evidence type="ECO:0000256" key="6">
    <source>
        <dbReference type="ARBA" id="ARBA00022989"/>
    </source>
</evidence>
<feature type="compositionally biased region" description="Basic and acidic residues" evidence="8">
    <location>
        <begin position="228"/>
        <end position="245"/>
    </location>
</feature>
<dbReference type="RefSeq" id="WP_282517167.1">
    <property type="nucleotide sequence ID" value="NZ_JASCIR010000062.1"/>
</dbReference>
<evidence type="ECO:0000256" key="3">
    <source>
        <dbReference type="ARBA" id="ARBA00022448"/>
    </source>
</evidence>
<dbReference type="PANTHER" id="PTHR34979">
    <property type="entry name" value="INNER MEMBRANE PROTEIN YGAZ"/>
    <property type="match status" value="1"/>
</dbReference>
<keyword evidence="4" id="KW-1003">Cell membrane</keyword>
<dbReference type="InterPro" id="IPR011606">
    <property type="entry name" value="Brnchd-chn_aa_trnsp_permease"/>
</dbReference>
<comment type="subcellular location">
    <subcellularLocation>
        <location evidence="1">Cell membrane</location>
        <topology evidence="1">Multi-pass membrane protein</topology>
    </subcellularLocation>
</comment>
<accession>A0ABT6S1Y1</accession>
<proteinExistence type="inferred from homology"/>
<evidence type="ECO:0000256" key="1">
    <source>
        <dbReference type="ARBA" id="ARBA00004651"/>
    </source>
</evidence>
<keyword evidence="5 9" id="KW-0812">Transmembrane</keyword>
<feature type="transmembrane region" description="Helical" evidence="9">
    <location>
        <begin position="164"/>
        <end position="190"/>
    </location>
</feature>
<keyword evidence="7 9" id="KW-0472">Membrane</keyword>
<evidence type="ECO:0000313" key="11">
    <source>
        <dbReference type="Proteomes" id="UP001224661"/>
    </source>
</evidence>
<evidence type="ECO:0000256" key="8">
    <source>
        <dbReference type="SAM" id="MobiDB-lite"/>
    </source>
</evidence>
<protein>
    <submittedName>
        <fullName evidence="10">AzlC family ABC transporter permease</fullName>
    </submittedName>
</protein>
<evidence type="ECO:0000256" key="9">
    <source>
        <dbReference type="SAM" id="Phobius"/>
    </source>
</evidence>
<comment type="similarity">
    <text evidence="2">Belongs to the AzlC family.</text>
</comment>
<evidence type="ECO:0000313" key="10">
    <source>
        <dbReference type="EMBL" id="MDI3390682.1"/>
    </source>
</evidence>
<evidence type="ECO:0000256" key="7">
    <source>
        <dbReference type="ARBA" id="ARBA00023136"/>
    </source>
</evidence>
<keyword evidence="11" id="KW-1185">Reference proteome</keyword>
<dbReference type="Pfam" id="PF03591">
    <property type="entry name" value="AzlC"/>
    <property type="match status" value="1"/>
</dbReference>
<feature type="transmembrane region" description="Helical" evidence="9">
    <location>
        <begin position="125"/>
        <end position="144"/>
    </location>
</feature>
<dbReference type="Proteomes" id="UP001224661">
    <property type="component" value="Unassembled WGS sequence"/>
</dbReference>
<keyword evidence="6 9" id="KW-1133">Transmembrane helix</keyword>
<gene>
    <name evidence="10" type="ORF">QIS99_31475</name>
</gene>
<feature type="transmembrane region" description="Helical" evidence="9">
    <location>
        <begin position="196"/>
        <end position="214"/>
    </location>
</feature>
<evidence type="ECO:0000256" key="5">
    <source>
        <dbReference type="ARBA" id="ARBA00022692"/>
    </source>
</evidence>
<evidence type="ECO:0000256" key="4">
    <source>
        <dbReference type="ARBA" id="ARBA00022475"/>
    </source>
</evidence>
<organism evidence="10 11">
    <name type="scientific">Streptomyces solicavernae</name>
    <dbReference type="NCBI Taxonomy" id="3043614"/>
    <lineage>
        <taxon>Bacteria</taxon>
        <taxon>Bacillati</taxon>
        <taxon>Actinomycetota</taxon>
        <taxon>Actinomycetes</taxon>
        <taxon>Kitasatosporales</taxon>
        <taxon>Streptomycetaceae</taxon>
        <taxon>Streptomyces</taxon>
    </lineage>
</organism>
<dbReference type="PANTHER" id="PTHR34979:SF1">
    <property type="entry name" value="INNER MEMBRANE PROTEIN YGAZ"/>
    <property type="match status" value="1"/>
</dbReference>
<reference evidence="10 11" key="1">
    <citation type="submission" date="2023-05" db="EMBL/GenBank/DDBJ databases">
        <title>Draft genome sequence of Streptomyces sp. B-S-A8 isolated from a cave soil in Thailand.</title>
        <authorList>
            <person name="Chamroensaksri N."/>
            <person name="Muangham S."/>
        </authorList>
    </citation>
    <scope>NUCLEOTIDE SEQUENCE [LARGE SCALE GENOMIC DNA]</scope>
    <source>
        <strain evidence="10 11">B-S-A8</strain>
    </source>
</reference>
<keyword evidence="3" id="KW-0813">Transport</keyword>
<dbReference type="EMBL" id="JASCIR010000062">
    <property type="protein sequence ID" value="MDI3390682.1"/>
    <property type="molecule type" value="Genomic_DNA"/>
</dbReference>
<name>A0ABT6S1Y1_9ACTN</name>
<sequence>MSSVPIAVGAIPFGLLVGAVAQQSDLSLLETMLLSALVNAGSAQMIGIGMLASGAAWPLVVLTTLVVNARHIFYSASLSSEVKHLSPAWRSALAFGMTDAVYALTAKRYREEPGPDGLQHWNVMAASVAVYVAWLTSTLTGWVYGRDLSSIDGLGLDFAIYATYIGLVVSCFTHVRAVAIGLLAGGLALAMHQLPYQSGLFAATLVAAVVASFWEARVRSRAVPSGESEPRIVAEDAKEPESTRR</sequence>
<feature type="region of interest" description="Disordered" evidence="8">
    <location>
        <begin position="224"/>
        <end position="245"/>
    </location>
</feature>
<evidence type="ECO:0000256" key="2">
    <source>
        <dbReference type="ARBA" id="ARBA00010735"/>
    </source>
</evidence>
<comment type="caution">
    <text evidence="10">The sequence shown here is derived from an EMBL/GenBank/DDBJ whole genome shotgun (WGS) entry which is preliminary data.</text>
</comment>